<dbReference type="GO" id="GO:0016780">
    <property type="term" value="F:phosphotransferase activity, for other substituted phosphate groups"/>
    <property type="evidence" value="ECO:0007669"/>
    <property type="project" value="InterPro"/>
</dbReference>
<dbReference type="InterPro" id="IPR018480">
    <property type="entry name" value="PNAcMuramoyl-5peptid_Trfase_CS"/>
</dbReference>
<evidence type="ECO:0000313" key="8">
    <source>
        <dbReference type="EMBL" id="SVA71085.1"/>
    </source>
</evidence>
<feature type="transmembrane region" description="Helical" evidence="7">
    <location>
        <begin position="129"/>
        <end position="147"/>
    </location>
</feature>
<evidence type="ECO:0000256" key="2">
    <source>
        <dbReference type="ARBA" id="ARBA00022475"/>
    </source>
</evidence>
<evidence type="ECO:0000256" key="1">
    <source>
        <dbReference type="ARBA" id="ARBA00004651"/>
    </source>
</evidence>
<accession>A0A381Y2B1</accession>
<dbReference type="PANTHER" id="PTHR22926:SF3">
    <property type="entry name" value="UNDECAPRENYL-PHOSPHATE ALPHA-N-ACETYLGLUCOSAMINYL 1-PHOSPHATE TRANSFERASE"/>
    <property type="match status" value="1"/>
</dbReference>
<sequence length="354" mass="39978">MYLWGYGVSLISAFALTFILILAFSKLNILARPLNKLMISMGKPVIPFGGIPVILSFFFVLWFFYFAGWVNPENLRLFQKITLGVGLMTALGVYDDIYHCPPRIKLLCQIIIASILFLAGFQIDRIGDTIELGTFSILLTIFWIVGITNSINLIDGMDGLASGLILLSCITLSFVYLERDMVEASFLAVILTGSVFGFFIFNFPPAKIILGDSGSLPLGLLISLITLLPLSQKFTDEIYYLIPIITLLLPISDTSFAFFRRVSRGISPFSKDAKHLHHRIANLGFSPLKTIMILFIICFYFDLTALLPAHNINLIPNFMPIYFFFVIVNIVILLCLLKRLEKKKQEKYHETLFE</sequence>
<feature type="transmembrane region" description="Helical" evidence="7">
    <location>
        <begin position="184"/>
        <end position="203"/>
    </location>
</feature>
<dbReference type="PANTHER" id="PTHR22926">
    <property type="entry name" value="PHOSPHO-N-ACETYLMURAMOYL-PENTAPEPTIDE-TRANSFERASE"/>
    <property type="match status" value="1"/>
</dbReference>
<keyword evidence="6 7" id="KW-0472">Membrane</keyword>
<dbReference type="GO" id="GO:0009103">
    <property type="term" value="P:lipopolysaccharide biosynthetic process"/>
    <property type="evidence" value="ECO:0007669"/>
    <property type="project" value="TreeGrafter"/>
</dbReference>
<protein>
    <recommendedName>
        <fullName evidence="9">Undecaprenyl/decaprenyl-phosphate alpha-N-acetylglucosaminyl 1-phosphate transferase</fullName>
    </recommendedName>
</protein>
<feature type="transmembrane region" description="Helical" evidence="7">
    <location>
        <begin position="6"/>
        <end position="24"/>
    </location>
</feature>
<dbReference type="InterPro" id="IPR000715">
    <property type="entry name" value="Glycosyl_transferase_4"/>
</dbReference>
<dbReference type="GO" id="GO:0044038">
    <property type="term" value="P:cell wall macromolecule biosynthetic process"/>
    <property type="evidence" value="ECO:0007669"/>
    <property type="project" value="TreeGrafter"/>
</dbReference>
<dbReference type="EMBL" id="UINC01017219">
    <property type="protein sequence ID" value="SVA71085.1"/>
    <property type="molecule type" value="Genomic_DNA"/>
</dbReference>
<evidence type="ECO:0008006" key="9">
    <source>
        <dbReference type="Google" id="ProtNLM"/>
    </source>
</evidence>
<dbReference type="Pfam" id="PF00953">
    <property type="entry name" value="Glycos_transf_4"/>
    <property type="match status" value="1"/>
</dbReference>
<keyword evidence="5 7" id="KW-1133">Transmembrane helix</keyword>
<feature type="transmembrane region" description="Helical" evidence="7">
    <location>
        <begin position="238"/>
        <end position="259"/>
    </location>
</feature>
<proteinExistence type="predicted"/>
<evidence type="ECO:0000256" key="3">
    <source>
        <dbReference type="ARBA" id="ARBA00022679"/>
    </source>
</evidence>
<organism evidence="8">
    <name type="scientific">marine metagenome</name>
    <dbReference type="NCBI Taxonomy" id="408172"/>
    <lineage>
        <taxon>unclassified sequences</taxon>
        <taxon>metagenomes</taxon>
        <taxon>ecological metagenomes</taxon>
    </lineage>
</organism>
<dbReference type="GO" id="GO:0005886">
    <property type="term" value="C:plasma membrane"/>
    <property type="evidence" value="ECO:0007669"/>
    <property type="project" value="UniProtKB-SubCell"/>
</dbReference>
<keyword evidence="3" id="KW-0808">Transferase</keyword>
<evidence type="ECO:0000256" key="6">
    <source>
        <dbReference type="ARBA" id="ARBA00023136"/>
    </source>
</evidence>
<dbReference type="GO" id="GO:0071555">
    <property type="term" value="P:cell wall organization"/>
    <property type="evidence" value="ECO:0007669"/>
    <property type="project" value="TreeGrafter"/>
</dbReference>
<evidence type="ECO:0000256" key="7">
    <source>
        <dbReference type="SAM" id="Phobius"/>
    </source>
</evidence>
<evidence type="ECO:0000256" key="4">
    <source>
        <dbReference type="ARBA" id="ARBA00022692"/>
    </source>
</evidence>
<dbReference type="AlphaFoldDB" id="A0A381Y2B1"/>
<feature type="transmembrane region" description="Helical" evidence="7">
    <location>
        <begin position="319"/>
        <end position="337"/>
    </location>
</feature>
<feature type="transmembrane region" description="Helical" evidence="7">
    <location>
        <begin position="45"/>
        <end position="65"/>
    </location>
</feature>
<reference evidence="8" key="1">
    <citation type="submission" date="2018-05" db="EMBL/GenBank/DDBJ databases">
        <authorList>
            <person name="Lanie J.A."/>
            <person name="Ng W.-L."/>
            <person name="Kazmierczak K.M."/>
            <person name="Andrzejewski T.M."/>
            <person name="Davidsen T.M."/>
            <person name="Wayne K.J."/>
            <person name="Tettelin H."/>
            <person name="Glass J.I."/>
            <person name="Rusch D."/>
            <person name="Podicherti R."/>
            <person name="Tsui H.-C.T."/>
            <person name="Winkler M.E."/>
        </authorList>
    </citation>
    <scope>NUCLEOTIDE SEQUENCE</scope>
</reference>
<feature type="transmembrane region" description="Helical" evidence="7">
    <location>
        <begin position="280"/>
        <end position="307"/>
    </location>
</feature>
<name>A0A381Y2B1_9ZZZZ</name>
<keyword evidence="2" id="KW-1003">Cell membrane</keyword>
<dbReference type="CDD" id="cd06853">
    <property type="entry name" value="GT_WecA_like"/>
    <property type="match status" value="1"/>
</dbReference>
<keyword evidence="4 7" id="KW-0812">Transmembrane</keyword>
<gene>
    <name evidence="8" type="ORF">METZ01_LOCUS123939</name>
</gene>
<feature type="transmembrane region" description="Helical" evidence="7">
    <location>
        <begin position="159"/>
        <end position="178"/>
    </location>
</feature>
<comment type="subcellular location">
    <subcellularLocation>
        <location evidence="1">Cell membrane</location>
        <topology evidence="1">Multi-pass membrane protein</topology>
    </subcellularLocation>
</comment>
<dbReference type="PROSITE" id="PS01348">
    <property type="entry name" value="MRAY_2"/>
    <property type="match status" value="1"/>
</dbReference>
<evidence type="ECO:0000256" key="5">
    <source>
        <dbReference type="ARBA" id="ARBA00022989"/>
    </source>
</evidence>